<reference evidence="3" key="1">
    <citation type="submission" date="2016-08" db="EMBL/GenBank/DDBJ databases">
        <title>Discovery of first anaerobic lithoheterotrophic haloarchae widely represented in hypersaline habitats.</title>
        <authorList>
            <person name="Sorokin D.Y."/>
            <person name="Kublanov I.V."/>
            <person name="Roman P."/>
            <person name="Sinninghe Damste J.S."/>
            <person name="Golyshin P.N."/>
            <person name="Rojo D."/>
            <person name="Ciordia S."/>
            <person name="Mena Md.C."/>
            <person name="Ferrer M."/>
            <person name="Smedile F."/>
            <person name="Messina E."/>
            <person name="La Cono V."/>
            <person name="Yakimov M.M."/>
        </authorList>
    </citation>
    <scope>NUCLEOTIDE SEQUENCE [LARGE SCALE GENOMIC DNA]</scope>
    <source>
        <strain evidence="3">HSR6</strain>
    </source>
</reference>
<dbReference type="AlphaFoldDB" id="A0A1J1AEG5"/>
<accession>A0A1J1AEG5</accession>
<keyword evidence="1" id="KW-0812">Transmembrane</keyword>
<dbReference type="EMBL" id="CP016804">
    <property type="protein sequence ID" value="APE95977.1"/>
    <property type="molecule type" value="Genomic_DNA"/>
</dbReference>
<dbReference type="GeneID" id="30418061"/>
<feature type="transmembrane region" description="Helical" evidence="1">
    <location>
        <begin position="12"/>
        <end position="30"/>
    </location>
</feature>
<name>A0A1J1AEG5_9EURY</name>
<dbReference type="Pfam" id="PF23955">
    <property type="entry name" value="DUF7284"/>
    <property type="match status" value="1"/>
</dbReference>
<evidence type="ECO:0000313" key="3">
    <source>
        <dbReference type="Proteomes" id="UP000186165"/>
    </source>
</evidence>
<evidence type="ECO:0000256" key="1">
    <source>
        <dbReference type="SAM" id="Phobius"/>
    </source>
</evidence>
<organism evidence="2 3">
    <name type="scientific">Halodesulfurarchaeum formicicum</name>
    <dbReference type="NCBI Taxonomy" id="1873524"/>
    <lineage>
        <taxon>Archaea</taxon>
        <taxon>Methanobacteriati</taxon>
        <taxon>Methanobacteriota</taxon>
        <taxon>Stenosarchaea group</taxon>
        <taxon>Halobacteria</taxon>
        <taxon>Halobacteriales</taxon>
        <taxon>Halobacteriaceae</taxon>
        <taxon>Halodesulfurarchaeum</taxon>
    </lineage>
</organism>
<dbReference type="InterPro" id="IPR055708">
    <property type="entry name" value="DUF7284"/>
</dbReference>
<dbReference type="Proteomes" id="UP000186165">
    <property type="component" value="Chromosome"/>
</dbReference>
<protein>
    <submittedName>
        <fullName evidence="2">Uncharacterized protein</fullName>
    </submittedName>
</protein>
<keyword evidence="1" id="KW-0472">Membrane</keyword>
<dbReference type="KEGG" id="hhsr:HSR6_1534"/>
<evidence type="ECO:0000313" key="2">
    <source>
        <dbReference type="EMBL" id="APE95977.1"/>
    </source>
</evidence>
<gene>
    <name evidence="2" type="ORF">HSR6_1534</name>
</gene>
<sequence length="163" mass="16744">MSERGVSTVLDVVLGLLLVGLAAGVLVTSIPQPADPPTEDGTPSVLGSTLTVEYETSAGAHSVEATVGTLLRDAILASHGSQTPRTAAFRSAVETTVSSHLETHGLPVQLVGSCRGTESTDPLVVGPAPPGDQVVRATVYQVPAPASATEQCEPVVVVRRWSR</sequence>
<keyword evidence="3" id="KW-1185">Reference proteome</keyword>
<keyword evidence="1" id="KW-1133">Transmembrane helix</keyword>
<dbReference type="OrthoDB" id="386610at2157"/>
<dbReference type="RefSeq" id="WP_071933269.1">
    <property type="nucleotide sequence ID" value="NZ_CP016804.1"/>
</dbReference>
<proteinExistence type="predicted"/>